<feature type="region of interest" description="Disordered" evidence="1">
    <location>
        <begin position="35"/>
        <end position="125"/>
    </location>
</feature>
<feature type="compositionally biased region" description="Basic residues" evidence="1">
    <location>
        <begin position="102"/>
        <end position="117"/>
    </location>
</feature>
<name>A0A699RW20_TANCI</name>
<dbReference type="AlphaFoldDB" id="A0A699RW20"/>
<comment type="caution">
    <text evidence="2">The sequence shown here is derived from an EMBL/GenBank/DDBJ whole genome shotgun (WGS) entry which is preliminary data.</text>
</comment>
<gene>
    <name evidence="2" type="ORF">Tci_862196</name>
</gene>
<evidence type="ECO:0008006" key="3">
    <source>
        <dbReference type="Google" id="ProtNLM"/>
    </source>
</evidence>
<dbReference type="EMBL" id="BKCJ011125182">
    <property type="protein sequence ID" value="GFC90226.1"/>
    <property type="molecule type" value="Genomic_DNA"/>
</dbReference>
<evidence type="ECO:0000256" key="1">
    <source>
        <dbReference type="SAM" id="MobiDB-lite"/>
    </source>
</evidence>
<accession>A0A699RW20</accession>
<proteinExistence type="predicted"/>
<protein>
    <recommendedName>
        <fullName evidence="3">Histone deacetylase 14</fullName>
    </recommendedName>
</protein>
<evidence type="ECO:0000313" key="2">
    <source>
        <dbReference type="EMBL" id="GFC90226.1"/>
    </source>
</evidence>
<organism evidence="2">
    <name type="scientific">Tanacetum cinerariifolium</name>
    <name type="common">Dalmatian daisy</name>
    <name type="synonym">Chrysanthemum cinerariifolium</name>
    <dbReference type="NCBI Taxonomy" id="118510"/>
    <lineage>
        <taxon>Eukaryota</taxon>
        <taxon>Viridiplantae</taxon>
        <taxon>Streptophyta</taxon>
        <taxon>Embryophyta</taxon>
        <taxon>Tracheophyta</taxon>
        <taxon>Spermatophyta</taxon>
        <taxon>Magnoliopsida</taxon>
        <taxon>eudicotyledons</taxon>
        <taxon>Gunneridae</taxon>
        <taxon>Pentapetalae</taxon>
        <taxon>asterids</taxon>
        <taxon>campanulids</taxon>
        <taxon>Asterales</taxon>
        <taxon>Asteraceae</taxon>
        <taxon>Asteroideae</taxon>
        <taxon>Anthemideae</taxon>
        <taxon>Anthemidinae</taxon>
        <taxon>Tanacetum</taxon>
    </lineage>
</organism>
<sequence length="192" mass="21160">MPIPSSLITADIQKASYYQEYLAKVAKHQRYLAGEIGSDLDSPVPKPTKPARKPKSTAPKAPPRPSVLKPFSSTQPEPKFAPAKTQGKKRKLTTKISDKPSKAIKSRHGFVSKKHKPISTPKYVDESVAEDVPAKELRFDDEEADVQRALEKSMKSMYDVPRGLLPLVVIKKLESGKYQPLPEVSGGQSKGN</sequence>
<reference evidence="2" key="1">
    <citation type="journal article" date="2019" name="Sci. Rep.">
        <title>Draft genome of Tanacetum cinerariifolium, the natural source of mosquito coil.</title>
        <authorList>
            <person name="Yamashiro T."/>
            <person name="Shiraishi A."/>
            <person name="Satake H."/>
            <person name="Nakayama K."/>
        </authorList>
    </citation>
    <scope>NUCLEOTIDE SEQUENCE</scope>
</reference>